<evidence type="ECO:0000313" key="3">
    <source>
        <dbReference type="EMBL" id="VEG74964.1"/>
    </source>
</evidence>
<dbReference type="RefSeq" id="WP_026427646.1">
    <property type="nucleotide sequence ID" value="NZ_CBCRWE010000018.1"/>
</dbReference>
<feature type="region of interest" description="Disordered" evidence="1">
    <location>
        <begin position="1"/>
        <end position="27"/>
    </location>
</feature>
<dbReference type="KEGG" id="asla:NCTC11923_01616"/>
<feature type="compositionally biased region" description="Polar residues" evidence="1">
    <location>
        <begin position="105"/>
        <end position="114"/>
    </location>
</feature>
<feature type="compositionally biased region" description="Basic and acidic residues" evidence="1">
    <location>
        <begin position="51"/>
        <end position="63"/>
    </location>
</feature>
<feature type="region of interest" description="Disordered" evidence="1">
    <location>
        <begin position="40"/>
        <end position="98"/>
    </location>
</feature>
<dbReference type="InterPro" id="IPR057893">
    <property type="entry name" value="LRV_2"/>
</dbReference>
<sequence>MSQDDGISPSLSAAERAADPATPEAELRQLSLLRHDLHHLLAANPTTPEDVVERLRSSSDRRVAAALAARPPASSARPARRPSSPAEPMGPASNDAATTATRISATLRSPTLRQSPSPPLNRRSPRRMVVGAVIVLAVVAAGVHLAGRDDVSLTVGALNAASASPTATTGPSVPQGLLSTPSTGGAVPQGADESALSDAWARGAARVWGENIGTDHDAIVVAGDYLLALKGAALSAYTPIAKDGLKEAWRIQLPEATDLPLLPWGDNTAIYGSTLIDLATGSTRPAPWSSGTTVVVADDVAISCDAAGTCTAWSLEGTIRWSIWIPGSSSSPTLLPSTGDGLSVVQHGGQRLIALRSTVVNLDDGATMALAPPRGGRSDDVEAIETLPCRDGWFVVVRFASPDIPDRAAAYDFSGRHLWEGPLSLDDARELPRAVIPEGTFPTLQERWAQGVGAQEAFSGRAFATVEQQRVVTVTLTNGDTISAPTHREDSFTTFAATTTPKGRLIAFHGRTDQESSTCLTGLYDSRKGRFIAFYDVKPGEDVLIQVSPELLVTYDPETGGLKAYAPLG</sequence>
<dbReference type="EMBL" id="LR134363">
    <property type="protein sequence ID" value="VEG74964.1"/>
    <property type="molecule type" value="Genomic_DNA"/>
</dbReference>
<keyword evidence="4" id="KW-1185">Reference proteome</keyword>
<protein>
    <recommendedName>
        <fullName evidence="2">Leucine rich repeat variant domain-containing protein</fullName>
    </recommendedName>
</protein>
<feature type="region of interest" description="Disordered" evidence="1">
    <location>
        <begin position="162"/>
        <end position="193"/>
    </location>
</feature>
<accession>A0A3S4WKM4</accession>
<feature type="region of interest" description="Disordered" evidence="1">
    <location>
        <begin position="105"/>
        <end position="124"/>
    </location>
</feature>
<dbReference type="Proteomes" id="UP000276899">
    <property type="component" value="Chromosome"/>
</dbReference>
<organism evidence="3 4">
    <name type="scientific">Actinomyces slackii</name>
    <dbReference type="NCBI Taxonomy" id="52774"/>
    <lineage>
        <taxon>Bacteria</taxon>
        <taxon>Bacillati</taxon>
        <taxon>Actinomycetota</taxon>
        <taxon>Actinomycetes</taxon>
        <taxon>Actinomycetales</taxon>
        <taxon>Actinomycetaceae</taxon>
        <taxon>Actinomyces</taxon>
    </lineage>
</organism>
<feature type="compositionally biased region" description="Low complexity" evidence="1">
    <location>
        <begin position="64"/>
        <end position="86"/>
    </location>
</feature>
<reference evidence="3 4" key="1">
    <citation type="submission" date="2018-12" db="EMBL/GenBank/DDBJ databases">
        <authorList>
            <consortium name="Pathogen Informatics"/>
        </authorList>
    </citation>
    <scope>NUCLEOTIDE SEQUENCE [LARGE SCALE GENOMIC DNA]</scope>
    <source>
        <strain evidence="3 4">NCTC11923</strain>
    </source>
</reference>
<proteinExistence type="predicted"/>
<name>A0A3S4WKM4_9ACTO</name>
<dbReference type="AlphaFoldDB" id="A0A3S4WKM4"/>
<gene>
    <name evidence="3" type="ORF">NCTC11923_01616</name>
</gene>
<evidence type="ECO:0000259" key="2">
    <source>
        <dbReference type="Pfam" id="PF25591"/>
    </source>
</evidence>
<dbReference type="STRING" id="1278298.GCA_000428685_00626"/>
<feature type="compositionally biased region" description="Low complexity" evidence="1">
    <location>
        <begin position="162"/>
        <end position="174"/>
    </location>
</feature>
<dbReference type="InterPro" id="IPR011047">
    <property type="entry name" value="Quinoprotein_ADH-like_sf"/>
</dbReference>
<dbReference type="Pfam" id="PF25591">
    <property type="entry name" value="LRV_2"/>
    <property type="match status" value="1"/>
</dbReference>
<dbReference type="SUPFAM" id="SSF50998">
    <property type="entry name" value="Quinoprotein alcohol dehydrogenase-like"/>
    <property type="match status" value="1"/>
</dbReference>
<feature type="compositionally biased region" description="Polar residues" evidence="1">
    <location>
        <begin position="1"/>
        <end position="11"/>
    </location>
</feature>
<feature type="domain" description="Leucine rich repeat variant" evidence="2">
    <location>
        <begin position="13"/>
        <end position="71"/>
    </location>
</feature>
<evidence type="ECO:0000313" key="4">
    <source>
        <dbReference type="Proteomes" id="UP000276899"/>
    </source>
</evidence>
<evidence type="ECO:0000256" key="1">
    <source>
        <dbReference type="SAM" id="MobiDB-lite"/>
    </source>
</evidence>